<name>A0A091CUS5_FUKDA</name>
<dbReference type="Proteomes" id="UP000028990">
    <property type="component" value="Unassembled WGS sequence"/>
</dbReference>
<gene>
    <name evidence="1" type="ORF">H920_15215</name>
</gene>
<evidence type="ECO:0000313" key="2">
    <source>
        <dbReference type="Proteomes" id="UP000028990"/>
    </source>
</evidence>
<proteinExistence type="predicted"/>
<dbReference type="EMBL" id="KN123775">
    <property type="protein sequence ID" value="KFO23314.1"/>
    <property type="molecule type" value="Genomic_DNA"/>
</dbReference>
<evidence type="ECO:0000313" key="1">
    <source>
        <dbReference type="EMBL" id="KFO23314.1"/>
    </source>
</evidence>
<organism evidence="1 2">
    <name type="scientific">Fukomys damarensis</name>
    <name type="common">Damaraland mole rat</name>
    <name type="synonym">Cryptomys damarensis</name>
    <dbReference type="NCBI Taxonomy" id="885580"/>
    <lineage>
        <taxon>Eukaryota</taxon>
        <taxon>Metazoa</taxon>
        <taxon>Chordata</taxon>
        <taxon>Craniata</taxon>
        <taxon>Vertebrata</taxon>
        <taxon>Euteleostomi</taxon>
        <taxon>Mammalia</taxon>
        <taxon>Eutheria</taxon>
        <taxon>Euarchontoglires</taxon>
        <taxon>Glires</taxon>
        <taxon>Rodentia</taxon>
        <taxon>Hystricomorpha</taxon>
        <taxon>Bathyergidae</taxon>
        <taxon>Fukomys</taxon>
    </lineage>
</organism>
<protein>
    <submittedName>
        <fullName evidence="1">Uncharacterized protein</fullName>
    </submittedName>
</protein>
<sequence>MLPRPVHLSFALGWNAAQGRVDRIWAKSESCYPVDKHHTGMLTLFYPSDPLDFAPLAADASCQALKPKNSKPAPTPSAFSHIETARKFRSSA</sequence>
<accession>A0A091CUS5</accession>
<dbReference type="AlphaFoldDB" id="A0A091CUS5"/>
<keyword evidence="2" id="KW-1185">Reference proteome</keyword>
<reference evidence="1 2" key="1">
    <citation type="submission" date="2013-11" db="EMBL/GenBank/DDBJ databases">
        <title>The Damaraland mole rat (Fukomys damarensis) genome and evolution of African mole rats.</title>
        <authorList>
            <person name="Gladyshev V.N."/>
            <person name="Fang X."/>
        </authorList>
    </citation>
    <scope>NUCLEOTIDE SEQUENCE [LARGE SCALE GENOMIC DNA]</scope>
    <source>
        <tissue evidence="1">Liver</tissue>
    </source>
</reference>